<feature type="compositionally biased region" description="Basic and acidic residues" evidence="1">
    <location>
        <begin position="411"/>
        <end position="431"/>
    </location>
</feature>
<dbReference type="GO" id="GO:0032012">
    <property type="term" value="P:regulation of ARF protein signal transduction"/>
    <property type="evidence" value="ECO:0007669"/>
    <property type="project" value="InterPro"/>
</dbReference>
<feature type="compositionally biased region" description="Basic and acidic residues" evidence="1">
    <location>
        <begin position="457"/>
        <end position="468"/>
    </location>
</feature>
<feature type="region of interest" description="Disordered" evidence="1">
    <location>
        <begin position="498"/>
        <end position="531"/>
    </location>
</feature>
<feature type="compositionally biased region" description="Polar residues" evidence="1">
    <location>
        <begin position="391"/>
        <end position="400"/>
    </location>
</feature>
<dbReference type="InterPro" id="IPR001849">
    <property type="entry name" value="PH_domain"/>
</dbReference>
<feature type="domain" description="SEC7" evidence="3">
    <location>
        <begin position="1424"/>
        <end position="1638"/>
    </location>
</feature>
<feature type="compositionally biased region" description="Polar residues" evidence="1">
    <location>
        <begin position="1353"/>
        <end position="1370"/>
    </location>
</feature>
<feature type="compositionally biased region" description="Basic residues" evidence="1">
    <location>
        <begin position="1375"/>
        <end position="1392"/>
    </location>
</feature>
<feature type="compositionally biased region" description="Polar residues" evidence="1">
    <location>
        <begin position="432"/>
        <end position="447"/>
    </location>
</feature>
<evidence type="ECO:0000259" key="3">
    <source>
        <dbReference type="PROSITE" id="PS50190"/>
    </source>
</evidence>
<dbReference type="PANTHER" id="PTHR10663:SF375">
    <property type="entry name" value="LD29171P"/>
    <property type="match status" value="1"/>
</dbReference>
<dbReference type="Pfam" id="PF12783">
    <property type="entry name" value="Sec7-like_HUS"/>
    <property type="match status" value="1"/>
</dbReference>
<dbReference type="InterPro" id="IPR032691">
    <property type="entry name" value="Mon2/Sec7/BIG1-like_HUS"/>
</dbReference>
<dbReference type="PROSITE" id="PS51498">
    <property type="entry name" value="MABP"/>
    <property type="match status" value="1"/>
</dbReference>
<dbReference type="Gene3D" id="1.10.220.20">
    <property type="match status" value="1"/>
</dbReference>
<dbReference type="SMART" id="SM00233">
    <property type="entry name" value="PH"/>
    <property type="match status" value="1"/>
</dbReference>
<dbReference type="PROSITE" id="PS50190">
    <property type="entry name" value="SEC7"/>
    <property type="match status" value="1"/>
</dbReference>
<evidence type="ECO:0000256" key="1">
    <source>
        <dbReference type="SAM" id="MobiDB-lite"/>
    </source>
</evidence>
<feature type="region of interest" description="Disordered" evidence="1">
    <location>
        <begin position="1"/>
        <end position="34"/>
    </location>
</feature>
<feature type="compositionally biased region" description="Polar residues" evidence="1">
    <location>
        <begin position="1589"/>
        <end position="1598"/>
    </location>
</feature>
<dbReference type="PANTHER" id="PTHR10663">
    <property type="entry name" value="GUANYL-NUCLEOTIDE EXCHANGE FACTOR"/>
    <property type="match status" value="1"/>
</dbReference>
<protein>
    <submittedName>
        <fullName evidence="5">Uncharacterized protein</fullName>
    </submittedName>
</protein>
<evidence type="ECO:0000259" key="2">
    <source>
        <dbReference type="PROSITE" id="PS50003"/>
    </source>
</evidence>
<name>A0A7S4QRS1_9STRA</name>
<dbReference type="Gene3D" id="2.30.29.30">
    <property type="entry name" value="Pleckstrin-homology domain (PH domain)/Phosphotyrosine-binding domain (PTB)"/>
    <property type="match status" value="1"/>
</dbReference>
<feature type="compositionally biased region" description="Basic and acidic residues" evidence="1">
    <location>
        <begin position="159"/>
        <end position="174"/>
    </location>
</feature>
<dbReference type="GO" id="GO:0005085">
    <property type="term" value="F:guanyl-nucleotide exchange factor activity"/>
    <property type="evidence" value="ECO:0007669"/>
    <property type="project" value="InterPro"/>
</dbReference>
<feature type="domain" description="MABP" evidence="4">
    <location>
        <begin position="38"/>
        <end position="252"/>
    </location>
</feature>
<dbReference type="GO" id="GO:0005737">
    <property type="term" value="C:cytoplasm"/>
    <property type="evidence" value="ECO:0007669"/>
    <property type="project" value="UniProtKB-ARBA"/>
</dbReference>
<feature type="compositionally biased region" description="Polar residues" evidence="1">
    <location>
        <begin position="1288"/>
        <end position="1301"/>
    </location>
</feature>
<proteinExistence type="predicted"/>
<feature type="domain" description="PH" evidence="2">
    <location>
        <begin position="1897"/>
        <end position="1997"/>
    </location>
</feature>
<dbReference type="Pfam" id="PF01369">
    <property type="entry name" value="Sec7"/>
    <property type="match status" value="1"/>
</dbReference>
<feature type="region of interest" description="Disordered" evidence="1">
    <location>
        <begin position="1265"/>
        <end position="1323"/>
    </location>
</feature>
<feature type="region of interest" description="Disordered" evidence="1">
    <location>
        <begin position="924"/>
        <end position="951"/>
    </location>
</feature>
<feature type="region of interest" description="Disordered" evidence="1">
    <location>
        <begin position="343"/>
        <end position="484"/>
    </location>
</feature>
<feature type="compositionally biased region" description="Polar residues" evidence="1">
    <location>
        <begin position="352"/>
        <end position="366"/>
    </location>
</feature>
<feature type="region of interest" description="Disordered" evidence="1">
    <location>
        <begin position="138"/>
        <end position="183"/>
    </location>
</feature>
<dbReference type="InterPro" id="IPR023341">
    <property type="entry name" value="MABP"/>
</dbReference>
<dbReference type="SMART" id="SM00222">
    <property type="entry name" value="Sec7"/>
    <property type="match status" value="1"/>
</dbReference>
<feature type="compositionally biased region" description="Polar residues" evidence="1">
    <location>
        <begin position="937"/>
        <end position="951"/>
    </location>
</feature>
<organism evidence="5">
    <name type="scientific">Ditylum brightwellii</name>
    <dbReference type="NCBI Taxonomy" id="49249"/>
    <lineage>
        <taxon>Eukaryota</taxon>
        <taxon>Sar</taxon>
        <taxon>Stramenopiles</taxon>
        <taxon>Ochrophyta</taxon>
        <taxon>Bacillariophyta</taxon>
        <taxon>Mediophyceae</taxon>
        <taxon>Lithodesmiophycidae</taxon>
        <taxon>Lithodesmiales</taxon>
        <taxon>Lithodesmiaceae</taxon>
        <taxon>Ditylum</taxon>
    </lineage>
</organism>
<sequence length="2018" mass="223325">MNPNFQAQGIQSVSSNLSNGPKDGGPPNLEDASDDVLSGAITDVLVTHGSEKPPRGYYRISQTGDGTSMNNLKRVNANGASSLVPGRKLTNVYLNVKKEPNWDRAVQRPCVTALAVIFPDRDEFVPPGFCVVRRYKNRSSQSDKEGGSTKDNGSGRRKSSLDKSGSDKGDKDSEGSTTPANLNFGTSGERVYLCYRRSREGNPITGIIPLQPLRGEAIPEGYTVLERTPRNYVADVNCKASSPLFLAFRQRLANLEPLRPLPLVLSVYYSNPEDESDPSIDFEGRGRNDTNKNLCAYYCTGGTVVPSNVGRFHIMDRSTHPLLSPSSVTNRLSLIQASRRQRAAVAAGNLPSPGSTDSSITSGTQSKEMRDPYSDAAGNRRTKNKLPSVAKPSNSISPKPTKQRSRAVANRLRDRTPPRGEADISLHRNDTESIASSASTEHFGNKQQQHRPNTRRSLHEGGDVKIRDSPGASSSKKSSQSDIPVIWAGRECQPVDSIDLDPFGADERSASTGGSSLSPLPSSHSNPSYQKSLHTNRRGIFCHEDSVLQSCFDAMDFIPLVEDAYIECENNPHLIDEEKRQSHIVHLQARVAVLTPILTACYTHHGGSALMAVEGLTKLLNSTDFFLMDLVLDDRRNCTDGSCNRLTLLDLSVQVVCDVATSTSRETTFFSCVEFVSDAVRYAKCRLNTRTIGYVLRFYLFVFYFGASVPTASSWPNTMKGPKSSLGLAGEMIDIALLHEGEKDSKGRRKYLPGGAPQIAALALKELVSLIVSKMKKFNTHGASRDIRETGTSSSGDEIAGFMRGLLSNLIDGAMHRVEVANYTQLALHQIHRSGGSELFWHDMMTSCGIGLFGYDSSLNLDAKNGYVVTFAVLASLVKVSSGKVRRVAQTTDLVPRDVASKLLSLELLLHFLKQWRIMLQKESRRRSSMSPKHAKSNSSEDFSVKSTQTAHKNNDQSASLATIVYTIRRLVVPCLLSNTASGLEDSRVFRRMIRIVSELWCTPYYRQHMKMELGVLIEHFVLKMLRLGPMVLTPKRLSELGGKLGRGGSSLPLSAILNDITSPLLPQQIDVLTELKRCFAANENNFLELFINYDIENNSNGNMGRARLLPGTQWKITQQLCGALCTLAEQCGDMISDQIRVSSHGGSTVGVRGGVSAGAALSSAIVAPQANPSHHAITSARSEDITEIARVREGARILQEKSYDVIGLMIKSLMSSAAQASGQRWNTYFSGCSSSLSSSRCKNPIKAFGNSNVSVDVDAETTIVTSPKDSSKKSWSNWKHGLRRNDSASTVTTDPGGSSSPRRHLSPIKTNISPASRKGDDGNIVEYWQTSIASERRKVLANSPTPDDWKQRNFSPENKLSLNNASNNPMARLSHAKSNRSNRFPRPRLSPKRGTAGSSDQANNNHTQNIAFKAESPSQTVLQQPFRQQTEDTLNVAFEIMTTKNLKKALDYLIACNCLTPAPRDVASFLRIHQARLDQIALGEYLGEGGKDGADIEYWNLIRFNYVRAISFVGMNVEQGLRHFLTCSGFRLPGEAQKIDRIISTFSQCYWEDNAGDHLRCPFHDQDTVFLISFAIIMLNTDLHKNKSVSGAPSTSSRKQRKRMTKTEFMNNLRGVDNSEDLSRDYLSEIYDSIEAQPIALFQDHDDMCSSVVSGSTSVRSSKYSVSHSKPRVSLADERNEQDLASLLKSLIRNVKPAQELLRGLAVHDHPFLSVSDYKEDHGGQMLKDLVRAAFSVTWHHFHGTINATLDTAHLDPDGLVLCLDVLRYALSLAICLDMSIERSAFVTQLARIKLFEENRGMNEDIRNARQIRPAAFRAHHDNQAFKNDSWFKHLEDSCSEPSNQRGKLSALDQVKQMLEELHSSFEMNQEMKQDMKRVTSCIRNGEIFLNDPARFFIREGDLIKRSNHVGRSTNYRFFLFSDMLVYAHKSSSRGDYKIHGELPLHLMKVVDDNGSVGKKQMKSFFIHHPHKSFLLSAAGPEMKKSWINDITLAINNELGRKARVEGARLASMSVDR</sequence>
<evidence type="ECO:0000259" key="4">
    <source>
        <dbReference type="PROSITE" id="PS51498"/>
    </source>
</evidence>
<dbReference type="InterPro" id="IPR023394">
    <property type="entry name" value="Sec7_C_sf"/>
</dbReference>
<dbReference type="InterPro" id="IPR000904">
    <property type="entry name" value="Sec7_dom"/>
</dbReference>
<feature type="compositionally biased region" description="Low complexity" evidence="1">
    <location>
        <begin position="510"/>
        <end position="528"/>
    </location>
</feature>
<evidence type="ECO:0000313" key="5">
    <source>
        <dbReference type="EMBL" id="CAE4591806.1"/>
    </source>
</evidence>
<dbReference type="EMBL" id="HBNS01008469">
    <property type="protein sequence ID" value="CAE4591806.1"/>
    <property type="molecule type" value="Transcribed_RNA"/>
</dbReference>
<reference evidence="5" key="1">
    <citation type="submission" date="2021-01" db="EMBL/GenBank/DDBJ databases">
        <authorList>
            <person name="Corre E."/>
            <person name="Pelletier E."/>
            <person name="Niang G."/>
            <person name="Scheremetjew M."/>
            <person name="Finn R."/>
            <person name="Kale V."/>
            <person name="Holt S."/>
            <person name="Cochrane G."/>
            <person name="Meng A."/>
            <person name="Brown T."/>
            <person name="Cohen L."/>
        </authorList>
    </citation>
    <scope>NUCLEOTIDE SEQUENCE</scope>
    <source>
        <strain evidence="5">GSO104</strain>
    </source>
</reference>
<dbReference type="Pfam" id="PF00169">
    <property type="entry name" value="PH"/>
    <property type="match status" value="1"/>
</dbReference>
<feature type="region of interest" description="Disordered" evidence="1">
    <location>
        <begin position="1587"/>
        <end position="1610"/>
    </location>
</feature>
<accession>A0A7S4QRS1</accession>
<dbReference type="SUPFAM" id="SSF48425">
    <property type="entry name" value="Sec7 domain"/>
    <property type="match status" value="1"/>
</dbReference>
<dbReference type="CDD" id="cd00171">
    <property type="entry name" value="Sec7"/>
    <property type="match status" value="1"/>
</dbReference>
<dbReference type="PROSITE" id="PS50003">
    <property type="entry name" value="PH_DOMAIN"/>
    <property type="match status" value="1"/>
</dbReference>
<dbReference type="InterPro" id="IPR035999">
    <property type="entry name" value="Sec7_dom_sf"/>
</dbReference>
<gene>
    <name evidence="5" type="ORF">DBRI00130_LOCUS6871</name>
</gene>
<feature type="compositionally biased region" description="Basic residues" evidence="1">
    <location>
        <begin position="924"/>
        <end position="936"/>
    </location>
</feature>
<dbReference type="Gene3D" id="1.10.1000.11">
    <property type="entry name" value="Arf Nucleotide-binding Site Opener,domain 2"/>
    <property type="match status" value="1"/>
</dbReference>
<dbReference type="SUPFAM" id="SSF50729">
    <property type="entry name" value="PH domain-like"/>
    <property type="match status" value="1"/>
</dbReference>
<dbReference type="InterPro" id="IPR011993">
    <property type="entry name" value="PH-like_dom_sf"/>
</dbReference>
<feature type="region of interest" description="Disordered" evidence="1">
    <location>
        <begin position="1339"/>
        <end position="1405"/>
    </location>
</feature>
<feature type="compositionally biased region" description="Polar residues" evidence="1">
    <location>
        <begin position="1"/>
        <end position="19"/>
    </location>
</feature>
<dbReference type="Gene3D" id="2.100.10.50">
    <property type="match status" value="1"/>
</dbReference>